<evidence type="ECO:0000313" key="3">
    <source>
        <dbReference type="Proteomes" id="UP001589798"/>
    </source>
</evidence>
<dbReference type="Pfam" id="PF04101">
    <property type="entry name" value="Glyco_tran_28_C"/>
    <property type="match status" value="1"/>
</dbReference>
<gene>
    <name evidence="2" type="ORF">ACFFJC_12085</name>
</gene>
<dbReference type="EMBL" id="JBHLWK010000014">
    <property type="protein sequence ID" value="MFC0205010.1"/>
    <property type="molecule type" value="Genomic_DNA"/>
</dbReference>
<dbReference type="Gene3D" id="3.40.50.2000">
    <property type="entry name" value="Glycogen Phosphorylase B"/>
    <property type="match status" value="1"/>
</dbReference>
<dbReference type="SUPFAM" id="SSF53756">
    <property type="entry name" value="UDP-Glycosyltransferase/glycogen phosphorylase"/>
    <property type="match status" value="1"/>
</dbReference>
<dbReference type="Proteomes" id="UP001589798">
    <property type="component" value="Unassembled WGS sequence"/>
</dbReference>
<dbReference type="RefSeq" id="WP_379556480.1">
    <property type="nucleotide sequence ID" value="NZ_JBHUKO010000006.1"/>
</dbReference>
<accession>A0ABV6CXC1</accession>
<dbReference type="InterPro" id="IPR007235">
    <property type="entry name" value="Glyco_trans_28_C"/>
</dbReference>
<keyword evidence="3" id="KW-1185">Reference proteome</keyword>
<reference evidence="2 3" key="1">
    <citation type="submission" date="2024-09" db="EMBL/GenBank/DDBJ databases">
        <authorList>
            <person name="Sun Q."/>
            <person name="Mori K."/>
        </authorList>
    </citation>
    <scope>NUCLEOTIDE SEQUENCE [LARGE SCALE GENOMIC DNA]</scope>
    <source>
        <strain evidence="2 3">CCM 7706</strain>
    </source>
</reference>
<protein>
    <submittedName>
        <fullName evidence="2">Glycosyltransferase</fullName>
    </submittedName>
</protein>
<comment type="caution">
    <text evidence="2">The sequence shown here is derived from an EMBL/GenBank/DDBJ whole genome shotgun (WGS) entry which is preliminary data.</text>
</comment>
<name>A0ABV6CXC1_9SPHN</name>
<sequence>MIFASIGSMLPFDRFVRAVDEWARDNPHEDIFIQIGAGEYEPVHAPFARMVPMSEYRQRLKDCDLFVAHVGMGSILQALEAQKQMLLIPRDIALGEHTTDHQVHTAKRFQGRQGMKIVETTAALKTEMTRLLREPMKAEGSDFSTKASPQLLKAVATFLKGGTPTPITQAG</sequence>
<organism evidence="2 3">
    <name type="scientific">Novosphingobium soli</name>
    <dbReference type="NCBI Taxonomy" id="574956"/>
    <lineage>
        <taxon>Bacteria</taxon>
        <taxon>Pseudomonadati</taxon>
        <taxon>Pseudomonadota</taxon>
        <taxon>Alphaproteobacteria</taxon>
        <taxon>Sphingomonadales</taxon>
        <taxon>Sphingomonadaceae</taxon>
        <taxon>Novosphingobium</taxon>
    </lineage>
</organism>
<proteinExistence type="predicted"/>
<evidence type="ECO:0000259" key="1">
    <source>
        <dbReference type="Pfam" id="PF04101"/>
    </source>
</evidence>
<evidence type="ECO:0000313" key="2">
    <source>
        <dbReference type="EMBL" id="MFC0205010.1"/>
    </source>
</evidence>
<feature type="domain" description="Glycosyl transferase family 28 C-terminal" evidence="1">
    <location>
        <begin position="12"/>
        <end position="138"/>
    </location>
</feature>